<reference evidence="10" key="1">
    <citation type="submission" date="2023-03" db="EMBL/GenBank/DDBJ databases">
        <authorList>
            <person name="Julca I."/>
        </authorList>
    </citation>
    <scope>NUCLEOTIDE SEQUENCE</scope>
</reference>
<evidence type="ECO:0000256" key="9">
    <source>
        <dbReference type="SAM" id="Phobius"/>
    </source>
</evidence>
<dbReference type="PANTHER" id="PTHR11654">
    <property type="entry name" value="OLIGOPEPTIDE TRANSPORTER-RELATED"/>
    <property type="match status" value="1"/>
</dbReference>
<dbReference type="AlphaFoldDB" id="A0AAV1E463"/>
<keyword evidence="6 9" id="KW-1133">Transmembrane helix</keyword>
<evidence type="ECO:0000256" key="7">
    <source>
        <dbReference type="ARBA" id="ARBA00023136"/>
    </source>
</evidence>
<gene>
    <name evidence="10" type="ORF">OLC1_LOCUS21544</name>
</gene>
<comment type="subcellular location">
    <subcellularLocation>
        <location evidence="1">Membrane</location>
        <topology evidence="1">Multi-pass membrane protein</topology>
    </subcellularLocation>
</comment>
<feature type="transmembrane region" description="Helical" evidence="9">
    <location>
        <begin position="466"/>
        <end position="488"/>
    </location>
</feature>
<dbReference type="Pfam" id="PF00854">
    <property type="entry name" value="PTR2"/>
    <property type="match status" value="1"/>
</dbReference>
<evidence type="ECO:0000256" key="1">
    <source>
        <dbReference type="ARBA" id="ARBA00004141"/>
    </source>
</evidence>
<sequence>MAAASAADDDISISNISEANVETPLLASNNDVVEGYVDYRGRPARRPDSGGWGSAFFIIGVEVGERFAFYGISANLVTYLTGRLGQSTATAAENVNAWSGAAQLLPVLGALIADSFLGRYRTIILASVLYIFGLGFLTVSAILPPKLSNCRDTSNAMICSPPQIQVIIFFVSLYLVAIAQGMHRPCVQAFGAEQFDAEDPGEAKAKSSFFNWWSFIVNIAITATFMVLSYIEENLSWGLGFGIPCLVIGFALILFFLGTATYRFHATSHKGSPLQRLGWVLMNAARNWRNSSSAKYMEEGNQKIVPFLGSQEFKFQNNSLVVSDDSMEEREDCNIKKIEEAKAILRLFPILVTCMIYGIVCSQSSTLFIKQGATMDRSIGATFEVPAASLQSFISLSVVVFVAIYDCILVPLARAVTGKPSGLTVLQRIGAGLFISILNMVTAALVETKRLRTAQMYGLVEKPEATVPMSVLWLIPQYMLLGVSEVFAMVGLQEFSYDEMPAELKSTGLSLYLCVFGIGSFISSFLISVIEKITSRDGGNSWFSDNLNQAHLDYFYLLLAGLSAAAFTGFLFAAKSYVYNASQT</sequence>
<keyword evidence="3" id="KW-0813">Transport</keyword>
<evidence type="ECO:0000256" key="4">
    <source>
        <dbReference type="ARBA" id="ARBA00022553"/>
    </source>
</evidence>
<feature type="transmembrane region" description="Helical" evidence="9">
    <location>
        <begin position="237"/>
        <end position="260"/>
    </location>
</feature>
<evidence type="ECO:0000313" key="10">
    <source>
        <dbReference type="EMBL" id="CAI9114926.1"/>
    </source>
</evidence>
<dbReference type="Proteomes" id="UP001161247">
    <property type="component" value="Chromosome 8"/>
</dbReference>
<evidence type="ECO:0000313" key="11">
    <source>
        <dbReference type="Proteomes" id="UP001161247"/>
    </source>
</evidence>
<keyword evidence="7 9" id="KW-0472">Membrane</keyword>
<evidence type="ECO:0000256" key="2">
    <source>
        <dbReference type="ARBA" id="ARBA00005982"/>
    </source>
</evidence>
<evidence type="ECO:0000256" key="5">
    <source>
        <dbReference type="ARBA" id="ARBA00022692"/>
    </source>
</evidence>
<feature type="transmembrane region" description="Helical" evidence="9">
    <location>
        <begin position="163"/>
        <end position="182"/>
    </location>
</feature>
<keyword evidence="5 9" id="KW-0812">Transmembrane</keyword>
<feature type="transmembrane region" description="Helical" evidence="9">
    <location>
        <begin position="123"/>
        <end position="143"/>
    </location>
</feature>
<dbReference type="PROSITE" id="PS01022">
    <property type="entry name" value="PTR2_1"/>
    <property type="match status" value="1"/>
</dbReference>
<comment type="similarity">
    <text evidence="2">Belongs to the major facilitator superfamily. Proton-dependent oligopeptide transporter (POT/PTR) (TC 2.A.17) family.</text>
</comment>
<dbReference type="GO" id="GO:0042937">
    <property type="term" value="F:tripeptide transmembrane transporter activity"/>
    <property type="evidence" value="ECO:0007669"/>
    <property type="project" value="InterPro"/>
</dbReference>
<feature type="transmembrane region" description="Helical" evidence="9">
    <location>
        <begin position="509"/>
        <end position="530"/>
    </location>
</feature>
<proteinExistence type="inferred from homology"/>
<feature type="transmembrane region" description="Helical" evidence="9">
    <location>
        <begin position="212"/>
        <end position="231"/>
    </location>
</feature>
<protein>
    <submittedName>
        <fullName evidence="10">OLC1v1015751C1</fullName>
    </submittedName>
</protein>
<dbReference type="Gene3D" id="1.20.1250.20">
    <property type="entry name" value="MFS general substrate transporter like domains"/>
    <property type="match status" value="1"/>
</dbReference>
<feature type="transmembrane region" description="Helical" evidence="9">
    <location>
        <begin position="554"/>
        <end position="574"/>
    </location>
</feature>
<feature type="transmembrane region" description="Helical" evidence="9">
    <location>
        <begin position="344"/>
        <end position="369"/>
    </location>
</feature>
<keyword evidence="4" id="KW-0597">Phosphoprotein</keyword>
<keyword evidence="11" id="KW-1185">Reference proteome</keyword>
<dbReference type="InterPro" id="IPR018456">
    <property type="entry name" value="PTR2_symporter_CS"/>
</dbReference>
<comment type="similarity">
    <text evidence="8">Belongs to the major facilitator superfamily. Phosphate:H(+) symporter (TC 2.A.1.9) family.</text>
</comment>
<dbReference type="EMBL" id="OX459125">
    <property type="protein sequence ID" value="CAI9114926.1"/>
    <property type="molecule type" value="Genomic_DNA"/>
</dbReference>
<feature type="transmembrane region" description="Helical" evidence="9">
    <location>
        <begin position="425"/>
        <end position="446"/>
    </location>
</feature>
<evidence type="ECO:0000256" key="6">
    <source>
        <dbReference type="ARBA" id="ARBA00022989"/>
    </source>
</evidence>
<dbReference type="InterPro" id="IPR000109">
    <property type="entry name" value="POT_fam"/>
</dbReference>
<feature type="transmembrane region" description="Helical" evidence="9">
    <location>
        <begin position="389"/>
        <end position="413"/>
    </location>
</feature>
<dbReference type="GO" id="GO:0080054">
    <property type="term" value="F:low-affinity nitrate transmembrane transporter activity"/>
    <property type="evidence" value="ECO:0007669"/>
    <property type="project" value="UniProtKB-ARBA"/>
</dbReference>
<dbReference type="InterPro" id="IPR044739">
    <property type="entry name" value="NRT1/PTR"/>
</dbReference>
<evidence type="ECO:0000256" key="8">
    <source>
        <dbReference type="ARBA" id="ARBA00044504"/>
    </source>
</evidence>
<dbReference type="InterPro" id="IPR036259">
    <property type="entry name" value="MFS_trans_sf"/>
</dbReference>
<accession>A0AAV1E463</accession>
<name>A0AAV1E463_OLDCO</name>
<dbReference type="FunFam" id="1.20.1250.20:FF:000147">
    <property type="entry name" value="Protein NRT1/ PTR family 5.10"/>
    <property type="match status" value="1"/>
</dbReference>
<dbReference type="SUPFAM" id="SSF103473">
    <property type="entry name" value="MFS general substrate transporter"/>
    <property type="match status" value="1"/>
</dbReference>
<organism evidence="10 11">
    <name type="scientific">Oldenlandia corymbosa var. corymbosa</name>
    <dbReference type="NCBI Taxonomy" id="529605"/>
    <lineage>
        <taxon>Eukaryota</taxon>
        <taxon>Viridiplantae</taxon>
        <taxon>Streptophyta</taxon>
        <taxon>Embryophyta</taxon>
        <taxon>Tracheophyta</taxon>
        <taxon>Spermatophyta</taxon>
        <taxon>Magnoliopsida</taxon>
        <taxon>eudicotyledons</taxon>
        <taxon>Gunneridae</taxon>
        <taxon>Pentapetalae</taxon>
        <taxon>asterids</taxon>
        <taxon>lamiids</taxon>
        <taxon>Gentianales</taxon>
        <taxon>Rubiaceae</taxon>
        <taxon>Rubioideae</taxon>
        <taxon>Spermacoceae</taxon>
        <taxon>Hedyotis-Oldenlandia complex</taxon>
        <taxon>Oldenlandia</taxon>
    </lineage>
</organism>
<dbReference type="GO" id="GO:0071916">
    <property type="term" value="F:dipeptide transmembrane transporter activity"/>
    <property type="evidence" value="ECO:0007669"/>
    <property type="project" value="InterPro"/>
</dbReference>
<evidence type="ECO:0000256" key="3">
    <source>
        <dbReference type="ARBA" id="ARBA00022448"/>
    </source>
</evidence>
<dbReference type="GO" id="GO:0009705">
    <property type="term" value="C:plant-type vacuole membrane"/>
    <property type="evidence" value="ECO:0007669"/>
    <property type="project" value="UniProtKB-ARBA"/>
</dbReference>
<dbReference type="CDD" id="cd17417">
    <property type="entry name" value="MFS_NPF5"/>
    <property type="match status" value="1"/>
</dbReference>